<reference evidence="4" key="2">
    <citation type="submission" date="2023-01" db="EMBL/GenBank/DDBJ databases">
        <authorList>
            <person name="Sun Q."/>
            <person name="Evtushenko L."/>
        </authorList>
    </citation>
    <scope>NUCLEOTIDE SEQUENCE</scope>
    <source>
        <strain evidence="4">VKM Ac-1958</strain>
    </source>
</reference>
<evidence type="ECO:0000313" key="5">
    <source>
        <dbReference type="Proteomes" id="UP001142325"/>
    </source>
</evidence>
<dbReference type="InterPro" id="IPR025736">
    <property type="entry name" value="PucR_C-HTH_dom"/>
</dbReference>
<evidence type="ECO:0000259" key="2">
    <source>
        <dbReference type="Pfam" id="PF13556"/>
    </source>
</evidence>
<proteinExistence type="inferred from homology"/>
<comment type="similarity">
    <text evidence="1">Belongs to the CdaR family.</text>
</comment>
<dbReference type="AlphaFoldDB" id="A0A9W6HQN9"/>
<dbReference type="PANTHER" id="PTHR33744:SF17">
    <property type="entry name" value="CONSERVED PROTEIN"/>
    <property type="match status" value="1"/>
</dbReference>
<sequence length="535" mass="56668">MSAARIRQQTVGDGAARLSLVPVLMSAPSASRVFTRTMLHEDGELANAQDALILGVGVRTAEDVADAAREAVRAGAAALVVREPVPLDDETRALAEQGALAILGAPIGVDWLRLASYLAEEPTTARYGIDDDGDAAAASDLFDLANSLSSVLGGPVTIENNAHRILAFSADQAKGDEARKHSVLGHQVPQYYTEILARSGALRRIDSSATPVFLGSIGEGILPRVAMRVRAGGESLGSIWAIVDDELTPLQTGALTEAAAVASITLFRQRASSDAARRLRANEVLDLLAGGVQAREAAERLGYGSAPTSILAAAPAGRSGSPSDEAANLQRLADALGLYLHQLHPLSVAAPVGGTVYAVLPHLQEHPSADFARQVALTFSERFRHGRAVVVGVGGPAAQVTELQHARAAADRALRVLAHSYRDAQSRRVATDDEVQIESLLLRLSDQLTADGVSATGPLVDLRAHDAAHRTEYVATLAAWLDAFGDVGVAAETLHVHPNTFRYRLRKLNAIVGTELYDPQRRFGLMLQLRLFGMI</sequence>
<dbReference type="InterPro" id="IPR042070">
    <property type="entry name" value="PucR_C-HTH_sf"/>
</dbReference>
<comment type="caution">
    <text evidence="4">The sequence shown here is derived from an EMBL/GenBank/DDBJ whole genome shotgun (WGS) entry which is preliminary data.</text>
</comment>
<feature type="domain" description="CdaR GGDEF-like" evidence="3">
    <location>
        <begin position="293"/>
        <end position="416"/>
    </location>
</feature>
<evidence type="ECO:0000313" key="4">
    <source>
        <dbReference type="EMBL" id="GLK00708.1"/>
    </source>
</evidence>
<dbReference type="Pfam" id="PF17853">
    <property type="entry name" value="GGDEF_2"/>
    <property type="match status" value="1"/>
</dbReference>
<keyword evidence="5" id="KW-1185">Reference proteome</keyword>
<evidence type="ECO:0000259" key="3">
    <source>
        <dbReference type="Pfam" id="PF17853"/>
    </source>
</evidence>
<name>A0A9W6HQN9_9MICO</name>
<dbReference type="Proteomes" id="UP001142325">
    <property type="component" value="Unassembled WGS sequence"/>
</dbReference>
<accession>A0A9W6HQN9</accession>
<protein>
    <submittedName>
        <fullName evidence="4">PucR family transcriptional regulator</fullName>
    </submittedName>
</protein>
<dbReference type="InterPro" id="IPR051448">
    <property type="entry name" value="CdaR-like_regulators"/>
</dbReference>
<dbReference type="EMBL" id="BSET01000001">
    <property type="protein sequence ID" value="GLK00708.1"/>
    <property type="molecule type" value="Genomic_DNA"/>
</dbReference>
<dbReference type="PANTHER" id="PTHR33744">
    <property type="entry name" value="CARBOHYDRATE DIACID REGULATOR"/>
    <property type="match status" value="1"/>
</dbReference>
<gene>
    <name evidence="4" type="ORF">GCM10017596_04230</name>
</gene>
<dbReference type="InterPro" id="IPR041522">
    <property type="entry name" value="CdaR_GGDEF"/>
</dbReference>
<dbReference type="Gene3D" id="1.10.10.2840">
    <property type="entry name" value="PucR C-terminal helix-turn-helix domain"/>
    <property type="match status" value="1"/>
</dbReference>
<reference evidence="4" key="1">
    <citation type="journal article" date="2014" name="Int. J. Syst. Evol. Microbiol.">
        <title>Complete genome sequence of Corynebacterium casei LMG S-19264T (=DSM 44701T), isolated from a smear-ripened cheese.</title>
        <authorList>
            <consortium name="US DOE Joint Genome Institute (JGI-PGF)"/>
            <person name="Walter F."/>
            <person name="Albersmeier A."/>
            <person name="Kalinowski J."/>
            <person name="Ruckert C."/>
        </authorList>
    </citation>
    <scope>NUCLEOTIDE SEQUENCE</scope>
    <source>
        <strain evidence="4">VKM Ac-1958</strain>
    </source>
</reference>
<feature type="domain" description="PucR C-terminal helix-turn-helix" evidence="2">
    <location>
        <begin position="474"/>
        <end position="531"/>
    </location>
</feature>
<evidence type="ECO:0000256" key="1">
    <source>
        <dbReference type="ARBA" id="ARBA00006754"/>
    </source>
</evidence>
<dbReference type="Pfam" id="PF13556">
    <property type="entry name" value="HTH_30"/>
    <property type="match status" value="1"/>
</dbReference>
<organism evidence="4 5">
    <name type="scientific">Microbacterium keratanolyticum</name>
    <dbReference type="NCBI Taxonomy" id="67574"/>
    <lineage>
        <taxon>Bacteria</taxon>
        <taxon>Bacillati</taxon>
        <taxon>Actinomycetota</taxon>
        <taxon>Actinomycetes</taxon>
        <taxon>Micrococcales</taxon>
        <taxon>Microbacteriaceae</taxon>
        <taxon>Microbacterium</taxon>
    </lineage>
</organism>
<dbReference type="RefSeq" id="WP_204938406.1">
    <property type="nucleotide sequence ID" value="NZ_BAAAUM010000001.1"/>
</dbReference>